<dbReference type="AlphaFoldDB" id="A0A7Y0LYP4"/>
<evidence type="ECO:0008006" key="4">
    <source>
        <dbReference type="Google" id="ProtNLM"/>
    </source>
</evidence>
<dbReference type="Proteomes" id="UP000562124">
    <property type="component" value="Unassembled WGS sequence"/>
</dbReference>
<accession>A0A7Y0LYP4</accession>
<reference evidence="2 3" key="1">
    <citation type="submission" date="2020-04" db="EMBL/GenBank/DDBJ databases">
        <title>Sequencing and Assembly of C. fimi.</title>
        <authorList>
            <person name="Ramsey A.R."/>
        </authorList>
    </citation>
    <scope>NUCLEOTIDE SEQUENCE [LARGE SCALE GENOMIC DNA]</scope>
    <source>
        <strain evidence="2 3">SB</strain>
    </source>
</reference>
<feature type="region of interest" description="Disordered" evidence="1">
    <location>
        <begin position="260"/>
        <end position="282"/>
    </location>
</feature>
<gene>
    <name evidence="2" type="ORF">HIR71_09930</name>
</gene>
<evidence type="ECO:0000313" key="3">
    <source>
        <dbReference type="Proteomes" id="UP000562124"/>
    </source>
</evidence>
<organism evidence="2 3">
    <name type="scientific">Cellulomonas fimi</name>
    <dbReference type="NCBI Taxonomy" id="1708"/>
    <lineage>
        <taxon>Bacteria</taxon>
        <taxon>Bacillati</taxon>
        <taxon>Actinomycetota</taxon>
        <taxon>Actinomycetes</taxon>
        <taxon>Micrococcales</taxon>
        <taxon>Cellulomonadaceae</taxon>
        <taxon>Cellulomonas</taxon>
    </lineage>
</organism>
<keyword evidence="3" id="KW-1185">Reference proteome</keyword>
<sequence length="282" mass="31437">MRRRLAGQEPFTPARIGDKKKLRQFAGFVGVRVPETFYVGPIADLLERDLPEEFALKPDFASTSIGVLLLKRASAGSFINLLDGQEISGEEVLSRCGAISERYYGDAARGHFIAEELLRDHEGRTPPQDIRFYTFQGEIGMILKEEHLAGPASAMYFDGEFLPFPDVTGRYGVAKSAEHLEAIVPATTPENWRELLAVAKRVSTAVASSFCRVDLYDTPAGIYLGEITFFPGTFYYRDRKLMSQAEAERLGRMWDAAAERLRGSKDQPSAPSNETHADFTRT</sequence>
<dbReference type="InterPro" id="IPR029465">
    <property type="entry name" value="ATPgrasp_TupA"/>
</dbReference>
<proteinExistence type="predicted"/>
<name>A0A7Y0LYP4_CELFI</name>
<evidence type="ECO:0000256" key="1">
    <source>
        <dbReference type="SAM" id="MobiDB-lite"/>
    </source>
</evidence>
<comment type="caution">
    <text evidence="2">The sequence shown here is derived from an EMBL/GenBank/DDBJ whole genome shotgun (WGS) entry which is preliminary data.</text>
</comment>
<dbReference type="Pfam" id="PF14305">
    <property type="entry name" value="ATPgrasp_TupA"/>
    <property type="match status" value="1"/>
</dbReference>
<evidence type="ECO:0000313" key="2">
    <source>
        <dbReference type="EMBL" id="NMR20530.1"/>
    </source>
</evidence>
<protein>
    <recommendedName>
        <fullName evidence="4">ATP-grasp domain-containing protein</fullName>
    </recommendedName>
</protein>
<dbReference type="EMBL" id="JABCJJ010000013">
    <property type="protein sequence ID" value="NMR20530.1"/>
    <property type="molecule type" value="Genomic_DNA"/>
</dbReference>